<comment type="caution">
    <text evidence="3">The sequence shown here is derived from an EMBL/GenBank/DDBJ whole genome shotgun (WGS) entry which is preliminary data.</text>
</comment>
<proteinExistence type="predicted"/>
<feature type="compositionally biased region" description="Pro residues" evidence="1">
    <location>
        <begin position="68"/>
        <end position="78"/>
    </location>
</feature>
<feature type="signal peptide" evidence="2">
    <location>
        <begin position="1"/>
        <end position="28"/>
    </location>
</feature>
<evidence type="ECO:0000313" key="3">
    <source>
        <dbReference type="EMBL" id="MFC3443899.1"/>
    </source>
</evidence>
<feature type="chain" id="PRO_5046162844" evidence="2">
    <location>
        <begin position="29"/>
        <end position="298"/>
    </location>
</feature>
<evidence type="ECO:0000256" key="2">
    <source>
        <dbReference type="SAM" id="SignalP"/>
    </source>
</evidence>
<gene>
    <name evidence="3" type="ORF">ACFOKF_22370</name>
</gene>
<keyword evidence="4" id="KW-1185">Reference proteome</keyword>
<dbReference type="InterPro" id="IPR019106">
    <property type="entry name" value="T4SS_TrbC"/>
</dbReference>
<feature type="compositionally biased region" description="Basic and acidic residues" evidence="1">
    <location>
        <begin position="57"/>
        <end position="67"/>
    </location>
</feature>
<reference evidence="4" key="1">
    <citation type="journal article" date="2019" name="Int. J. Syst. Evol. Microbiol.">
        <title>The Global Catalogue of Microorganisms (GCM) 10K type strain sequencing project: providing services to taxonomists for standard genome sequencing and annotation.</title>
        <authorList>
            <consortium name="The Broad Institute Genomics Platform"/>
            <consortium name="The Broad Institute Genome Sequencing Center for Infectious Disease"/>
            <person name="Wu L."/>
            <person name="Ma J."/>
        </authorList>
    </citation>
    <scope>NUCLEOTIDE SEQUENCE [LARGE SCALE GENOMIC DNA]</scope>
    <source>
        <strain evidence="4">CCM 7491</strain>
    </source>
</reference>
<dbReference type="Pfam" id="PF09673">
    <property type="entry name" value="TrbC_Ftype"/>
    <property type="match status" value="1"/>
</dbReference>
<feature type="region of interest" description="Disordered" evidence="1">
    <location>
        <begin position="27"/>
        <end position="80"/>
    </location>
</feature>
<feature type="compositionally biased region" description="Low complexity" evidence="1">
    <location>
        <begin position="27"/>
        <end position="43"/>
    </location>
</feature>
<accession>A0ABV7NK94</accession>
<protein>
    <submittedName>
        <fullName evidence="3">Type-F conjugative transfer system pilin assembly protein TrbC</fullName>
    </submittedName>
</protein>
<dbReference type="Proteomes" id="UP001595681">
    <property type="component" value="Unassembled WGS sequence"/>
</dbReference>
<sequence>MRISTPFSARLIIPLTLAAGWSIAAAQAAPDAAPPKAKAATAAEGEKAMEALADAQARARNDAKPDKPIPSPNIPAPSPALRKRAFEAMRSHKTDPRLEERARAARKAGEAQLARDREVMSKRLAEALGLEAPSTMAVAQAVTPVAPSAWVPVLFVSSSMPVSTLRTYAGQLERARGVLAFRGITGGLTKVGPMAKLSAQILRLDPGCEGPACAMRDVQLIVDPILFRQHGVARVPALGMLPGDPTKPYCEREEEGPASARASHLVYGDAALSGMLETYSRLGGKEEVRDAATRLERR</sequence>
<keyword evidence="2" id="KW-0732">Signal</keyword>
<dbReference type="EMBL" id="JBHRVU010000005">
    <property type="protein sequence ID" value="MFC3443899.1"/>
    <property type="molecule type" value="Genomic_DNA"/>
</dbReference>
<organism evidence="3 4">
    <name type="scientific">Sphingobium rhizovicinum</name>
    <dbReference type="NCBI Taxonomy" id="432308"/>
    <lineage>
        <taxon>Bacteria</taxon>
        <taxon>Pseudomonadati</taxon>
        <taxon>Pseudomonadota</taxon>
        <taxon>Alphaproteobacteria</taxon>
        <taxon>Sphingomonadales</taxon>
        <taxon>Sphingomonadaceae</taxon>
        <taxon>Sphingobium</taxon>
    </lineage>
</organism>
<evidence type="ECO:0000313" key="4">
    <source>
        <dbReference type="Proteomes" id="UP001595681"/>
    </source>
</evidence>
<name>A0ABV7NK94_9SPHN</name>
<evidence type="ECO:0000256" key="1">
    <source>
        <dbReference type="SAM" id="MobiDB-lite"/>
    </source>
</evidence>
<dbReference type="RefSeq" id="WP_380798800.1">
    <property type="nucleotide sequence ID" value="NZ_JBHRVU010000005.1"/>
</dbReference>